<reference evidence="1" key="1">
    <citation type="journal article" date="2020" name="Stud. Mycol.">
        <title>101 Dothideomycetes genomes: a test case for predicting lifestyles and emergence of pathogens.</title>
        <authorList>
            <person name="Haridas S."/>
            <person name="Albert R."/>
            <person name="Binder M."/>
            <person name="Bloem J."/>
            <person name="Labutti K."/>
            <person name="Salamov A."/>
            <person name="Andreopoulos B."/>
            <person name="Baker S."/>
            <person name="Barry K."/>
            <person name="Bills G."/>
            <person name="Bluhm B."/>
            <person name="Cannon C."/>
            <person name="Castanera R."/>
            <person name="Culley D."/>
            <person name="Daum C."/>
            <person name="Ezra D."/>
            <person name="Gonzalez J."/>
            <person name="Henrissat B."/>
            <person name="Kuo A."/>
            <person name="Liang C."/>
            <person name="Lipzen A."/>
            <person name="Lutzoni F."/>
            <person name="Magnuson J."/>
            <person name="Mondo S."/>
            <person name="Nolan M."/>
            <person name="Ohm R."/>
            <person name="Pangilinan J."/>
            <person name="Park H.-J."/>
            <person name="Ramirez L."/>
            <person name="Alfaro M."/>
            <person name="Sun H."/>
            <person name="Tritt A."/>
            <person name="Yoshinaga Y."/>
            <person name="Zwiers L.-H."/>
            <person name="Turgeon B."/>
            <person name="Goodwin S."/>
            <person name="Spatafora J."/>
            <person name="Crous P."/>
            <person name="Grigoriev I."/>
        </authorList>
    </citation>
    <scope>NUCLEOTIDE SEQUENCE</scope>
    <source>
        <strain evidence="1">CBS 130266</strain>
    </source>
</reference>
<evidence type="ECO:0000313" key="1">
    <source>
        <dbReference type="EMBL" id="KAF2415852.1"/>
    </source>
</evidence>
<dbReference type="Proteomes" id="UP000800235">
    <property type="component" value="Unassembled WGS sequence"/>
</dbReference>
<organism evidence="1 2">
    <name type="scientific">Tothia fuscella</name>
    <dbReference type="NCBI Taxonomy" id="1048955"/>
    <lineage>
        <taxon>Eukaryota</taxon>
        <taxon>Fungi</taxon>
        <taxon>Dikarya</taxon>
        <taxon>Ascomycota</taxon>
        <taxon>Pezizomycotina</taxon>
        <taxon>Dothideomycetes</taxon>
        <taxon>Pleosporomycetidae</taxon>
        <taxon>Venturiales</taxon>
        <taxon>Cylindrosympodiaceae</taxon>
        <taxon>Tothia</taxon>
    </lineage>
</organism>
<protein>
    <submittedName>
        <fullName evidence="1">Uncharacterized protein</fullName>
    </submittedName>
</protein>
<sequence length="170" mass="19058">MNSFQGQSILANEQEQRSAKLPIYEFLLGYGRILPSQNLLSSRDLEENASILGSTTISYLLRTVGRVSVGCIGTLSSHLEFDEATKTLLVFHYPSFCTACLSELTENARLAVINACAGPPGNPLNWLTEEVVSNFLREILPFYRLLFGQHKESRKAFRSLRPFQDLEPCL</sequence>
<dbReference type="EMBL" id="MU007178">
    <property type="protein sequence ID" value="KAF2415852.1"/>
    <property type="molecule type" value="Genomic_DNA"/>
</dbReference>
<gene>
    <name evidence="1" type="ORF">EJ08DRAFT_710121</name>
</gene>
<accession>A0A9P4NDP6</accession>
<comment type="caution">
    <text evidence="1">The sequence shown here is derived from an EMBL/GenBank/DDBJ whole genome shotgun (WGS) entry which is preliminary data.</text>
</comment>
<evidence type="ECO:0000313" key="2">
    <source>
        <dbReference type="Proteomes" id="UP000800235"/>
    </source>
</evidence>
<dbReference type="AlphaFoldDB" id="A0A9P4NDP6"/>
<keyword evidence="2" id="KW-1185">Reference proteome</keyword>
<proteinExistence type="predicted"/>
<name>A0A9P4NDP6_9PEZI</name>
<dbReference type="OrthoDB" id="5428890at2759"/>